<evidence type="ECO:0000256" key="5">
    <source>
        <dbReference type="ARBA" id="ARBA00022737"/>
    </source>
</evidence>
<evidence type="ECO:0000256" key="8">
    <source>
        <dbReference type="ARBA" id="ARBA00041547"/>
    </source>
</evidence>
<keyword evidence="5" id="KW-0677">Repeat</keyword>
<keyword evidence="2" id="KW-0963">Cytoplasm</keyword>
<evidence type="ECO:0000256" key="7">
    <source>
        <dbReference type="ARBA" id="ARBA00039643"/>
    </source>
</evidence>
<dbReference type="FunFam" id="2.130.10.10:FF:000258">
    <property type="entry name" value="WD repeat-containing protein 92"/>
    <property type="match status" value="1"/>
</dbReference>
<dbReference type="InterPro" id="IPR036322">
    <property type="entry name" value="WD40_repeat_dom_sf"/>
</dbReference>
<evidence type="ECO:0000256" key="1">
    <source>
        <dbReference type="ARBA" id="ARBA00004496"/>
    </source>
</evidence>
<sequence>MDKPQMILHQYNQLNYTAYDCKWIPSSAKFVVLGGLARGTGCIDIFEVTANDVKHVKQIEKSKPVKCGTFGATSLQQRHLATGDFDGRMCIWNLEQPDIPIYQVKGHKEIINAIDGVGGLNIGEGAPEIVTGSRDGLVKLWDPRQTVDPVAVMSPMNVDGDTSNGRDCWTVAFGNAYTPEERCVAAGYDNGDVKLFDLRTMTVRWEANLKNGVCHLEFDRKDICMNKLVATTLEQKFHIFDLRTHNEKTGFATLSMKAHDSTIWACRHLPQNRDVFATCGGEGSLHLWKYNYPASRVKEDGDKKPIGVVGNAELVQDVKLGGQPINAFDWSPDKQGLAVATGFDQSVRVVIVTKLNRI</sequence>
<dbReference type="GO" id="GO:0006915">
    <property type="term" value="P:apoptotic process"/>
    <property type="evidence" value="ECO:0007669"/>
    <property type="project" value="UniProtKB-KW"/>
</dbReference>
<keyword evidence="11" id="KW-1185">Reference proteome</keyword>
<evidence type="ECO:0000313" key="11">
    <source>
        <dbReference type="Proteomes" id="UP000192578"/>
    </source>
</evidence>
<evidence type="ECO:0000256" key="2">
    <source>
        <dbReference type="ARBA" id="ARBA00022490"/>
    </source>
</evidence>
<comment type="subcellular location">
    <subcellularLocation>
        <location evidence="1">Cytoplasm</location>
    </subcellularLocation>
</comment>
<dbReference type="InterPro" id="IPR015943">
    <property type="entry name" value="WD40/YVTN_repeat-like_dom_sf"/>
</dbReference>
<feature type="repeat" description="WD" evidence="9">
    <location>
        <begin position="129"/>
        <end position="142"/>
    </location>
</feature>
<keyword evidence="4" id="KW-0053">Apoptosis</keyword>
<comment type="function">
    <text evidence="6">Key assembly factor specifically required for the stability of axonemal dynein heavy chains in cytoplasm.</text>
</comment>
<dbReference type="Gene3D" id="2.130.10.10">
    <property type="entry name" value="YVTN repeat-like/Quinoprotein amine dehydrogenase"/>
    <property type="match status" value="1"/>
</dbReference>
<organism evidence="10 11">
    <name type="scientific">Hypsibius exemplaris</name>
    <name type="common">Freshwater tardigrade</name>
    <dbReference type="NCBI Taxonomy" id="2072580"/>
    <lineage>
        <taxon>Eukaryota</taxon>
        <taxon>Metazoa</taxon>
        <taxon>Ecdysozoa</taxon>
        <taxon>Tardigrada</taxon>
        <taxon>Eutardigrada</taxon>
        <taxon>Parachela</taxon>
        <taxon>Hypsibioidea</taxon>
        <taxon>Hypsibiidae</taxon>
        <taxon>Hypsibius</taxon>
    </lineage>
</organism>
<gene>
    <name evidence="10" type="ORF">BV898_16607</name>
</gene>
<dbReference type="Pfam" id="PF00400">
    <property type="entry name" value="WD40"/>
    <property type="match status" value="2"/>
</dbReference>
<dbReference type="EMBL" id="MTYJ01000253">
    <property type="protein sequence ID" value="OWA52146.1"/>
    <property type="molecule type" value="Genomic_DNA"/>
</dbReference>
<dbReference type="PANTHER" id="PTHR10971">
    <property type="entry name" value="MRNA EXPORT FACTOR AND BUB3"/>
    <property type="match status" value="1"/>
</dbReference>
<proteinExistence type="predicted"/>
<protein>
    <recommendedName>
        <fullName evidence="7">Dynein axonemal assembly factor 10</fullName>
    </recommendedName>
    <alternativeName>
        <fullName evidence="8">WD repeat-containing protein 92</fullName>
    </alternativeName>
</protein>
<reference evidence="11" key="1">
    <citation type="submission" date="2017-01" db="EMBL/GenBank/DDBJ databases">
        <title>Comparative genomics of anhydrobiosis in the tardigrade Hypsibius dujardini.</title>
        <authorList>
            <person name="Yoshida Y."/>
            <person name="Koutsovoulos G."/>
            <person name="Laetsch D."/>
            <person name="Stevens L."/>
            <person name="Kumar S."/>
            <person name="Horikawa D."/>
            <person name="Ishino K."/>
            <person name="Komine S."/>
            <person name="Tomita M."/>
            <person name="Blaxter M."/>
            <person name="Arakawa K."/>
        </authorList>
    </citation>
    <scope>NUCLEOTIDE SEQUENCE [LARGE SCALE GENOMIC DNA]</scope>
    <source>
        <strain evidence="11">Z151</strain>
    </source>
</reference>
<dbReference type="AlphaFoldDB" id="A0A9X6RM03"/>
<dbReference type="InterPro" id="IPR001680">
    <property type="entry name" value="WD40_rpt"/>
</dbReference>
<accession>A0A9X6RM03</accession>
<evidence type="ECO:0000256" key="4">
    <source>
        <dbReference type="ARBA" id="ARBA00022703"/>
    </source>
</evidence>
<evidence type="ECO:0000256" key="6">
    <source>
        <dbReference type="ARBA" id="ARBA00037430"/>
    </source>
</evidence>
<name>A0A9X6RM03_HYPEX</name>
<comment type="caution">
    <text evidence="10">The sequence shown here is derived from an EMBL/GenBank/DDBJ whole genome shotgun (WGS) entry which is preliminary data.</text>
</comment>
<dbReference type="SMART" id="SM00320">
    <property type="entry name" value="WD40"/>
    <property type="match status" value="5"/>
</dbReference>
<evidence type="ECO:0000256" key="3">
    <source>
        <dbReference type="ARBA" id="ARBA00022574"/>
    </source>
</evidence>
<dbReference type="SUPFAM" id="SSF50978">
    <property type="entry name" value="WD40 repeat-like"/>
    <property type="match status" value="1"/>
</dbReference>
<dbReference type="OrthoDB" id="10248252at2759"/>
<dbReference type="PROSITE" id="PS50082">
    <property type="entry name" value="WD_REPEATS_2"/>
    <property type="match status" value="1"/>
</dbReference>
<dbReference type="Proteomes" id="UP000192578">
    <property type="component" value="Unassembled WGS sequence"/>
</dbReference>
<dbReference type="GO" id="GO:0005737">
    <property type="term" value="C:cytoplasm"/>
    <property type="evidence" value="ECO:0007669"/>
    <property type="project" value="UniProtKB-SubCell"/>
</dbReference>
<evidence type="ECO:0000313" key="10">
    <source>
        <dbReference type="EMBL" id="OWA52146.1"/>
    </source>
</evidence>
<keyword evidence="3 9" id="KW-0853">WD repeat</keyword>
<evidence type="ECO:0000256" key="9">
    <source>
        <dbReference type="PROSITE-ProRule" id="PRU00221"/>
    </source>
</evidence>